<dbReference type="CDD" id="cd02440">
    <property type="entry name" value="AdoMet_MTases"/>
    <property type="match status" value="1"/>
</dbReference>
<gene>
    <name evidence="2" type="ORF">A3196_15365</name>
</gene>
<reference evidence="2 3" key="1">
    <citation type="submission" date="2016-03" db="EMBL/GenBank/DDBJ databases">
        <title>Chemosynthetic sulphur-oxidizing symbionts of marine invertebrate animals are capable of nitrogen fixation.</title>
        <authorList>
            <person name="Petersen J.M."/>
            <person name="Kemper A."/>
            <person name="Gruber-Vodicka H."/>
            <person name="Cardini U."/>
            <person name="Geest Mvander."/>
            <person name="Kleiner M."/>
            <person name="Bulgheresi S."/>
            <person name="Fussmann M."/>
            <person name="Herbold C."/>
            <person name="Seah B.K.B."/>
            <person name="Antony C.Paul."/>
            <person name="Liu D."/>
            <person name="Belitz A."/>
            <person name="Weber M."/>
        </authorList>
    </citation>
    <scope>NUCLEOTIDE SEQUENCE [LARGE SCALE GENOMIC DNA]</scope>
    <source>
        <strain evidence="2">G_D</strain>
    </source>
</reference>
<sequence length="223" mass="25709">MPSYLQKAYWWAYLHPRAVRFFEQQWLINLILWGNFNNLRDAALEKLGHSIEGKTLQIACVYGDFTPRLAQQLTPGAILDVIDVAPVQLDNTRSKIGSNGQVRLHQQDSSKMEFQDGEFDNTVVFFLLHEQPEAVRLATIAEAVRVTRKGGRIVFVDYHLPAVWNPMRYVMKGIFKLLEPYAENFWCKDIENWANLDRNQAGIKKRLFFGGLYQMTSIDLNAG</sequence>
<name>A0A1E2UW56_9GAMM</name>
<dbReference type="NCBIfam" id="NF038261">
    <property type="entry name" value="rhodoquin_RquA"/>
    <property type="match status" value="1"/>
</dbReference>
<dbReference type="Gene3D" id="3.40.50.150">
    <property type="entry name" value="Vaccinia Virus protein VP39"/>
    <property type="match status" value="1"/>
</dbReference>
<dbReference type="PANTHER" id="PTHR43591">
    <property type="entry name" value="METHYLTRANSFERASE"/>
    <property type="match status" value="1"/>
</dbReference>
<evidence type="ECO:0000313" key="3">
    <source>
        <dbReference type="Proteomes" id="UP000094849"/>
    </source>
</evidence>
<dbReference type="GO" id="GO:0032259">
    <property type="term" value="P:methylation"/>
    <property type="evidence" value="ECO:0007669"/>
    <property type="project" value="UniProtKB-KW"/>
</dbReference>
<evidence type="ECO:0000313" key="2">
    <source>
        <dbReference type="EMBL" id="ODB98674.1"/>
    </source>
</evidence>
<dbReference type="AlphaFoldDB" id="A0A1E2UW56"/>
<proteinExistence type="predicted"/>
<dbReference type="EMBL" id="LVJZ01000003">
    <property type="protein sequence ID" value="ODB98674.1"/>
    <property type="molecule type" value="Genomic_DNA"/>
</dbReference>
<feature type="domain" description="Methyltransferase" evidence="1">
    <location>
        <begin position="56"/>
        <end position="151"/>
    </location>
</feature>
<keyword evidence="2" id="KW-0808">Transferase</keyword>
<dbReference type="GO" id="GO:0008168">
    <property type="term" value="F:methyltransferase activity"/>
    <property type="evidence" value="ECO:0007669"/>
    <property type="project" value="UniProtKB-KW"/>
</dbReference>
<protein>
    <submittedName>
        <fullName evidence="2">Methyltransferase</fullName>
    </submittedName>
</protein>
<dbReference type="STRING" id="1818881.A3196_15365"/>
<dbReference type="PANTHER" id="PTHR43591:SF24">
    <property type="entry name" value="2-METHOXY-6-POLYPRENYL-1,4-BENZOQUINOL METHYLASE, MITOCHONDRIAL"/>
    <property type="match status" value="1"/>
</dbReference>
<dbReference type="Proteomes" id="UP000094849">
    <property type="component" value="Unassembled WGS sequence"/>
</dbReference>
<dbReference type="InterPro" id="IPR029063">
    <property type="entry name" value="SAM-dependent_MTases_sf"/>
</dbReference>
<keyword evidence="3" id="KW-1185">Reference proteome</keyword>
<dbReference type="Pfam" id="PF13649">
    <property type="entry name" value="Methyltransf_25"/>
    <property type="match status" value="1"/>
</dbReference>
<accession>A0A1E2UW56</accession>
<evidence type="ECO:0000259" key="1">
    <source>
        <dbReference type="Pfam" id="PF13649"/>
    </source>
</evidence>
<dbReference type="SUPFAM" id="SSF53335">
    <property type="entry name" value="S-adenosyl-L-methionine-dependent methyltransferases"/>
    <property type="match status" value="1"/>
</dbReference>
<comment type="caution">
    <text evidence="2">The sequence shown here is derived from an EMBL/GenBank/DDBJ whole genome shotgun (WGS) entry which is preliminary data.</text>
</comment>
<organism evidence="2 3">
    <name type="scientific">Candidatus Thiodiazotropha endoloripes</name>
    <dbReference type="NCBI Taxonomy" id="1818881"/>
    <lineage>
        <taxon>Bacteria</taxon>
        <taxon>Pseudomonadati</taxon>
        <taxon>Pseudomonadota</taxon>
        <taxon>Gammaproteobacteria</taxon>
        <taxon>Chromatiales</taxon>
        <taxon>Sedimenticolaceae</taxon>
        <taxon>Candidatus Thiodiazotropha</taxon>
    </lineage>
</organism>
<keyword evidence="2" id="KW-0489">Methyltransferase</keyword>
<dbReference type="InterPro" id="IPR041698">
    <property type="entry name" value="Methyltransf_25"/>
</dbReference>